<dbReference type="Proteomes" id="UP001499930">
    <property type="component" value="Unassembled WGS sequence"/>
</dbReference>
<evidence type="ECO:0000313" key="3">
    <source>
        <dbReference type="EMBL" id="GAA3030343.1"/>
    </source>
</evidence>
<dbReference type="Gene3D" id="3.30.9.10">
    <property type="entry name" value="D-Amino Acid Oxidase, subunit A, domain 2"/>
    <property type="match status" value="1"/>
</dbReference>
<organism evidence="3 4">
    <name type="scientific">Streptosporangium longisporum</name>
    <dbReference type="NCBI Taxonomy" id="46187"/>
    <lineage>
        <taxon>Bacteria</taxon>
        <taxon>Bacillati</taxon>
        <taxon>Actinomycetota</taxon>
        <taxon>Actinomycetes</taxon>
        <taxon>Streptosporangiales</taxon>
        <taxon>Streptosporangiaceae</taxon>
        <taxon>Streptosporangium</taxon>
    </lineage>
</organism>
<evidence type="ECO:0000259" key="2">
    <source>
        <dbReference type="Pfam" id="PF01266"/>
    </source>
</evidence>
<keyword evidence="1" id="KW-0560">Oxidoreductase</keyword>
<dbReference type="InterPro" id="IPR036188">
    <property type="entry name" value="FAD/NAD-bd_sf"/>
</dbReference>
<evidence type="ECO:0000313" key="4">
    <source>
        <dbReference type="Proteomes" id="UP001499930"/>
    </source>
</evidence>
<evidence type="ECO:0000256" key="1">
    <source>
        <dbReference type="ARBA" id="ARBA00023002"/>
    </source>
</evidence>
<dbReference type="SUPFAM" id="SSF54373">
    <property type="entry name" value="FAD-linked reductases, C-terminal domain"/>
    <property type="match status" value="1"/>
</dbReference>
<dbReference type="PANTHER" id="PTHR13847">
    <property type="entry name" value="SARCOSINE DEHYDROGENASE-RELATED"/>
    <property type="match status" value="1"/>
</dbReference>
<dbReference type="PANTHER" id="PTHR13847:SF289">
    <property type="entry name" value="GLYCINE OXIDASE"/>
    <property type="match status" value="1"/>
</dbReference>
<feature type="domain" description="FAD dependent oxidoreductase" evidence="2">
    <location>
        <begin position="18"/>
        <end position="410"/>
    </location>
</feature>
<dbReference type="SUPFAM" id="SSF51905">
    <property type="entry name" value="FAD/NAD(P)-binding domain"/>
    <property type="match status" value="1"/>
</dbReference>
<reference evidence="4" key="1">
    <citation type="journal article" date="2019" name="Int. J. Syst. Evol. Microbiol.">
        <title>The Global Catalogue of Microorganisms (GCM) 10K type strain sequencing project: providing services to taxonomists for standard genome sequencing and annotation.</title>
        <authorList>
            <consortium name="The Broad Institute Genomics Platform"/>
            <consortium name="The Broad Institute Genome Sequencing Center for Infectious Disease"/>
            <person name="Wu L."/>
            <person name="Ma J."/>
        </authorList>
    </citation>
    <scope>NUCLEOTIDE SEQUENCE [LARGE SCALE GENOMIC DNA]</scope>
    <source>
        <strain evidence="4">JCM 3106</strain>
    </source>
</reference>
<keyword evidence="4" id="KW-1185">Reference proteome</keyword>
<accession>A0ABP6L6B8</accession>
<dbReference type="Gene3D" id="3.50.50.60">
    <property type="entry name" value="FAD/NAD(P)-binding domain"/>
    <property type="match status" value="2"/>
</dbReference>
<comment type="caution">
    <text evidence="3">The sequence shown here is derived from an EMBL/GenBank/DDBJ whole genome shotgun (WGS) entry which is preliminary data.</text>
</comment>
<protein>
    <submittedName>
        <fullName evidence="3">FAD-dependent oxidoreductase</fullName>
    </submittedName>
</protein>
<dbReference type="EMBL" id="BAAAWD010000019">
    <property type="protein sequence ID" value="GAA3030343.1"/>
    <property type="molecule type" value="Genomic_DNA"/>
</dbReference>
<proteinExistence type="predicted"/>
<dbReference type="InterPro" id="IPR006076">
    <property type="entry name" value="FAD-dep_OxRdtase"/>
</dbReference>
<dbReference type="Pfam" id="PF01266">
    <property type="entry name" value="DAO"/>
    <property type="match status" value="1"/>
</dbReference>
<sequence>MPAMPAPNVPAPFRHDPDVLVIGGGIVGLFCAYHLRLAGLSVTVVERGPVGGPQSCSYGNTGFVGTQGALPLAEPGVMAQGLRWLLDPESPFHIRPRPDPALLWWLWHFRRACNERDARAGFRVLVDMKKRSLDILRELCSSGDLAPAFTAQGMLLTYRTRQGFEKACRSVPATVAGGVPLRVLEPGELRELEPDAEFDVHGALYNEEGAYLRVPEFLTGLARTLRGMGVEIHERTEVVGFGTGGGEVRRVRTTRGDLTPAETVVAAGTWSAECARGLGVGLNLQPAKGYSITVKAPAGGPRLPVLLGEGKVALVPLGDRLRFGGTLELSGMDATVSRRRVDGILRTVRTYLPGMERTEILETWSGFRPCSPDGLPFLGRAGSYRNLSVACGHGHIGMGLAPVSGRLIAQIVTGEPPEIDLAPLRPGRYGGLARRLRLRR</sequence>
<gene>
    <name evidence="3" type="ORF">GCM10017559_66310</name>
</gene>
<name>A0ABP6L6B8_9ACTN</name>